<keyword evidence="1" id="KW-1133">Transmembrane helix</keyword>
<feature type="transmembrane region" description="Helical" evidence="1">
    <location>
        <begin position="6"/>
        <end position="29"/>
    </location>
</feature>
<evidence type="ECO:0000256" key="1">
    <source>
        <dbReference type="SAM" id="Phobius"/>
    </source>
</evidence>
<gene>
    <name evidence="2" type="ORF">RMCC_6526</name>
</gene>
<dbReference type="OrthoDB" id="4625712at2"/>
<comment type="caution">
    <text evidence="2">The sequence shown here is derived from an EMBL/GenBank/DDBJ whole genome shotgun (WGS) entry which is preliminary data.</text>
</comment>
<dbReference type="RefSeq" id="WP_062660199.1">
    <property type="nucleotide sequence ID" value="NZ_BCSY01000135.1"/>
</dbReference>
<feature type="transmembrane region" description="Helical" evidence="1">
    <location>
        <begin position="100"/>
        <end position="123"/>
    </location>
</feature>
<proteinExistence type="predicted"/>
<protein>
    <submittedName>
        <fullName evidence="2">Uncharacterized protein</fullName>
    </submittedName>
</protein>
<dbReference type="AlphaFoldDB" id="A0A100WJR4"/>
<evidence type="ECO:0000313" key="3">
    <source>
        <dbReference type="Proteomes" id="UP000069443"/>
    </source>
</evidence>
<reference evidence="3" key="2">
    <citation type="submission" date="2016-02" db="EMBL/GenBank/DDBJ databases">
        <title>Draft genome sequence of five rapidly growing Mycobacterium species.</title>
        <authorList>
            <person name="Katahira K."/>
            <person name="Gotou Y."/>
            <person name="Iida K."/>
            <person name="Ogura Y."/>
            <person name="Hayashi T."/>
        </authorList>
    </citation>
    <scope>NUCLEOTIDE SEQUENCE [LARGE SCALE GENOMIC DNA]</scope>
    <source>
        <strain evidence="3">JCM15298</strain>
    </source>
</reference>
<accession>A0A100WJR4</accession>
<keyword evidence="1" id="KW-0812">Transmembrane</keyword>
<feature type="transmembrane region" description="Helical" evidence="1">
    <location>
        <begin position="41"/>
        <end position="62"/>
    </location>
</feature>
<feature type="transmembrane region" description="Helical" evidence="1">
    <location>
        <begin position="68"/>
        <end position="88"/>
    </location>
</feature>
<name>A0A100WJR4_MYCCR</name>
<keyword evidence="1" id="KW-0472">Membrane</keyword>
<keyword evidence="3" id="KW-1185">Reference proteome</keyword>
<dbReference type="EMBL" id="BCSY01000135">
    <property type="protein sequence ID" value="GAS99561.1"/>
    <property type="molecule type" value="Genomic_DNA"/>
</dbReference>
<reference evidence="3" key="1">
    <citation type="journal article" date="2016" name="Genome Announc.">
        <title>Draft Genome Sequences of Five Rapidly Growing Mycobacterium Species, M. thermoresistibile, M. fortuitum subsp. acetamidolyticum, M. canariasense, M. brisbanense, and M. novocastrense.</title>
        <authorList>
            <person name="Katahira K."/>
            <person name="Ogura Y."/>
            <person name="Gotoh Y."/>
            <person name="Hayashi T."/>
        </authorList>
    </citation>
    <scope>NUCLEOTIDE SEQUENCE [LARGE SCALE GENOMIC DNA]</scope>
    <source>
        <strain evidence="3">JCM15298</strain>
    </source>
</reference>
<dbReference type="STRING" id="228230.RMCC_6526"/>
<evidence type="ECO:0000313" key="2">
    <source>
        <dbReference type="EMBL" id="GAS99561.1"/>
    </source>
</evidence>
<organism evidence="2 3">
    <name type="scientific">Mycolicibacterium canariasense</name>
    <name type="common">Mycobacterium canariasense</name>
    <dbReference type="NCBI Taxonomy" id="228230"/>
    <lineage>
        <taxon>Bacteria</taxon>
        <taxon>Bacillati</taxon>
        <taxon>Actinomycetota</taxon>
        <taxon>Actinomycetes</taxon>
        <taxon>Mycobacteriales</taxon>
        <taxon>Mycobacteriaceae</taxon>
        <taxon>Mycolicibacterium</taxon>
    </lineage>
</organism>
<sequence>MTTDELSGYAIPVIVAILTGLGGVLGVSFRDADATERRRGMWLYMLVLLTAIATSAAINSASGFGRPLAATLMALAASAVAVGTHLLWRRVVFDAPQRNVNIAVTAVALAVVVIASSVTYTYISGKGCRQARDLITTSMAQSAFVLPSFANQGPTTGDFQTWSRGLRDQANQVTAGDVAPRAKDLADLAEQITATVQIGDTGTHALLGARFYDVLRDLLRKCQNV</sequence>
<dbReference type="Proteomes" id="UP000069443">
    <property type="component" value="Unassembled WGS sequence"/>
</dbReference>